<evidence type="ECO:0000259" key="1">
    <source>
        <dbReference type="PROSITE" id="PS51841"/>
    </source>
</evidence>
<dbReference type="InterPro" id="IPR036415">
    <property type="entry name" value="Lamin_tail_dom_sf"/>
</dbReference>
<dbReference type="SUPFAM" id="SSF74853">
    <property type="entry name" value="Lamin A/C globular tail domain"/>
    <property type="match status" value="1"/>
</dbReference>
<dbReference type="InterPro" id="IPR014867">
    <property type="entry name" value="Spore_coat_CotH_CotH2/3/7"/>
</dbReference>
<proteinExistence type="predicted"/>
<accession>A0A1J5MUV8</accession>
<keyword evidence="3" id="KW-1185">Reference proteome</keyword>
<dbReference type="RefSeq" id="WP_165610816.1">
    <property type="nucleotide sequence ID" value="NZ_LKAQ01000004.1"/>
</dbReference>
<dbReference type="InterPro" id="IPR059177">
    <property type="entry name" value="GH29D-like_dom"/>
</dbReference>
<protein>
    <submittedName>
        <fullName evidence="2">CotH protein</fullName>
    </submittedName>
</protein>
<dbReference type="Pfam" id="PF08757">
    <property type="entry name" value="CotH"/>
    <property type="match status" value="2"/>
</dbReference>
<evidence type="ECO:0000313" key="2">
    <source>
        <dbReference type="EMBL" id="OIQ50390.1"/>
    </source>
</evidence>
<comment type="caution">
    <text evidence="2">The sequence shown here is derived from an EMBL/GenBank/DDBJ whole genome shotgun (WGS) entry which is preliminary data.</text>
</comment>
<organism evidence="2 3">
    <name type="scientific">Pseudodesulfovibrio hydrargyri</name>
    <dbReference type="NCBI Taxonomy" id="2125990"/>
    <lineage>
        <taxon>Bacteria</taxon>
        <taxon>Pseudomonadati</taxon>
        <taxon>Thermodesulfobacteriota</taxon>
        <taxon>Desulfovibrionia</taxon>
        <taxon>Desulfovibrionales</taxon>
        <taxon>Desulfovibrionaceae</taxon>
    </lineage>
</organism>
<dbReference type="AlphaFoldDB" id="A0A1J5MUV8"/>
<feature type="domain" description="LTD" evidence="1">
    <location>
        <begin position="28"/>
        <end position="135"/>
    </location>
</feature>
<evidence type="ECO:0000313" key="3">
    <source>
        <dbReference type="Proteomes" id="UP000181901"/>
    </source>
</evidence>
<dbReference type="EMBL" id="LKAQ01000004">
    <property type="protein sequence ID" value="OIQ50390.1"/>
    <property type="molecule type" value="Genomic_DNA"/>
</dbReference>
<dbReference type="Pfam" id="PF00932">
    <property type="entry name" value="LTD"/>
    <property type="match status" value="1"/>
</dbReference>
<name>A0A1J5MUV8_9BACT</name>
<dbReference type="Pfam" id="PF13290">
    <property type="entry name" value="CHB_HEX_C_1"/>
    <property type="match status" value="1"/>
</dbReference>
<dbReference type="PROSITE" id="PS51841">
    <property type="entry name" value="LTD"/>
    <property type="match status" value="1"/>
</dbReference>
<dbReference type="Gene3D" id="2.60.40.1260">
    <property type="entry name" value="Lamin Tail domain"/>
    <property type="match status" value="1"/>
</dbReference>
<gene>
    <name evidence="2" type="ORF">BerOc1_02321</name>
</gene>
<dbReference type="InterPro" id="IPR001322">
    <property type="entry name" value="Lamin_tail_dom"/>
</dbReference>
<dbReference type="Proteomes" id="UP000181901">
    <property type="component" value="Unassembled WGS sequence"/>
</dbReference>
<sequence length="730" mass="81162">MPIRLTRILRTALAAGAAVLFLVALAVPRARCADSPVVINEIFVDGSSNYQDWVELYNRSDGPVSLKGYALTDDLEERSWTVKDDFILAPGGFKVFYCDGQGLYDHVGFRLDSISGEVGLFSPRGALVDSMTYDGLPRFFSLGRWPDGDGDFAIHASPTKGSANSESRTYMRDSLGAPVSFSRPSGRCTAPFDLVLSAPDGLGVRFTTDGSLPGPDSPEYGAPVRIDETTVVRASAVTPEGRMFTPATRSYLFGEHTLLPVVSVVTAPDNLWDPEVGIYAEGTSGKDGVGNSQNWRHNWRRPVHLDYLSPEGDWQADGRMRIFGGASRGRPQKSLAVYTTSRDEPYGIRHSLFPGDPRDRYAGLLLRNGGDAWLRTQFRDAFQHVLVQGRVACDTMPYRPVIVYLNGRYWGLYGLRELMIRKNLLARHGLAVQPIDMMDGGGEVGSDKGPFADMPPVPKHGDYRPAMAALDIDAYLDYVAVETYSGNPDWPDGNIKAWRPRSGALKWQWILFDLDRGFNGKRGLPADRDPFAILYDRRGGNGLMFSELAENRMFVRDFCARLAVHMLTTFAPKRALGILDRMAGDVRPEMERHIDRWRWDWKIDRLFMTPKDWEANLDQLREYVRKRPQAMLDILDKRFGVGGPVDVSVRVARQGRGRILAEGVVLDDGRLEGPVPGGLDIVLTAEPAPGYVFKGWAGRPGVGPQIRVKPGIPFEDTAIFEPNDDKREES</sequence>
<reference evidence="2 3" key="1">
    <citation type="submission" date="2015-09" db="EMBL/GenBank/DDBJ databases">
        <title>Genome of Desulfovibrio dechloracetivorans BerOc1, a mercury methylating strain isolated from highly hydrocarbons and metals contaminated coastal sediments.</title>
        <authorList>
            <person name="Goni Urriza M."/>
            <person name="Gassie C."/>
            <person name="Bouchez O."/>
            <person name="Klopp C."/>
            <person name="Ranchou-Peyruse A."/>
            <person name="Remy G."/>
        </authorList>
    </citation>
    <scope>NUCLEOTIDE SEQUENCE [LARGE SCALE GENOMIC DNA]</scope>
    <source>
        <strain evidence="2 3">BerOc1</strain>
    </source>
</reference>